<comment type="caution">
    <text evidence="2">The sequence shown here is derived from an EMBL/GenBank/DDBJ whole genome shotgun (WGS) entry which is preliminary data.</text>
</comment>
<organism evidence="2 3">
    <name type="scientific">Flammeovirga aprica JL-4</name>
    <dbReference type="NCBI Taxonomy" id="694437"/>
    <lineage>
        <taxon>Bacteria</taxon>
        <taxon>Pseudomonadati</taxon>
        <taxon>Bacteroidota</taxon>
        <taxon>Cytophagia</taxon>
        <taxon>Cytophagales</taxon>
        <taxon>Flammeovirgaceae</taxon>
        <taxon>Flammeovirga</taxon>
    </lineage>
</organism>
<proteinExistence type="predicted"/>
<dbReference type="AlphaFoldDB" id="A0A7X9RSL2"/>
<keyword evidence="1" id="KW-0472">Membrane</keyword>
<evidence type="ECO:0000313" key="2">
    <source>
        <dbReference type="EMBL" id="NME67365.1"/>
    </source>
</evidence>
<gene>
    <name evidence="2" type="ORF">HHU12_05255</name>
</gene>
<evidence type="ECO:0000256" key="1">
    <source>
        <dbReference type="SAM" id="Phobius"/>
    </source>
</evidence>
<reference evidence="2 3" key="1">
    <citation type="submission" date="2020-04" db="EMBL/GenBank/DDBJ databases">
        <title>Flammeovirga sp. SR4, a novel species isolated from seawater.</title>
        <authorList>
            <person name="Wang X."/>
        </authorList>
    </citation>
    <scope>NUCLEOTIDE SEQUENCE [LARGE SCALE GENOMIC DNA]</scope>
    <source>
        <strain evidence="2 3">ATCC 23126</strain>
    </source>
</reference>
<dbReference type="EMBL" id="JABANE010000010">
    <property type="protein sequence ID" value="NME67365.1"/>
    <property type="molecule type" value="Genomic_DNA"/>
</dbReference>
<evidence type="ECO:0000313" key="3">
    <source>
        <dbReference type="Proteomes" id="UP000576082"/>
    </source>
</evidence>
<sequence>MKTLESISFQNFELIDEYLNGKLTSVESQTLLRRLTIDHELREDFDLVVEMSTDMVSWPIEKKNRIRIAFATRHSKAVVSQSKASLAKDLVAYGTATIAAAGLLVFVSGLFVFFAS</sequence>
<keyword evidence="3" id="KW-1185">Reference proteome</keyword>
<keyword evidence="1" id="KW-1133">Transmembrane helix</keyword>
<keyword evidence="1" id="KW-0812">Transmembrane</keyword>
<dbReference type="Proteomes" id="UP000576082">
    <property type="component" value="Unassembled WGS sequence"/>
</dbReference>
<feature type="transmembrane region" description="Helical" evidence="1">
    <location>
        <begin position="90"/>
        <end position="115"/>
    </location>
</feature>
<name>A0A7X9RSL2_9BACT</name>
<dbReference type="RefSeq" id="WP_169655660.1">
    <property type="nucleotide sequence ID" value="NZ_JABANE010000010.1"/>
</dbReference>
<accession>A0A7X9RSL2</accession>
<protein>
    <submittedName>
        <fullName evidence="2">Uncharacterized protein</fullName>
    </submittedName>
</protein>